<proteinExistence type="predicted"/>
<feature type="region of interest" description="Disordered" evidence="4">
    <location>
        <begin position="413"/>
        <end position="577"/>
    </location>
</feature>
<evidence type="ECO:0000259" key="5">
    <source>
        <dbReference type="PROSITE" id="PS00028"/>
    </source>
</evidence>
<organism evidence="6 7">
    <name type="scientific">Bursaphelenchus xylophilus</name>
    <name type="common">Pinewood nematode worm</name>
    <name type="synonym">Aphelenchoides xylophilus</name>
    <dbReference type="NCBI Taxonomy" id="6326"/>
    <lineage>
        <taxon>Eukaryota</taxon>
        <taxon>Metazoa</taxon>
        <taxon>Ecdysozoa</taxon>
        <taxon>Nematoda</taxon>
        <taxon>Chromadorea</taxon>
        <taxon>Rhabditida</taxon>
        <taxon>Tylenchina</taxon>
        <taxon>Tylenchomorpha</taxon>
        <taxon>Aphelenchoidea</taxon>
        <taxon>Aphelenchoididae</taxon>
        <taxon>Bursaphelenchus</taxon>
    </lineage>
</organism>
<sequence>MSTILVFETERRFTMNGTTGQNVNNRRRRPNHHQSNQENINQGPLYGGPPSGFEPQDQHRNHNRPRRGRGGPSGGGRRGGGGNLHARFIKERRDHNGKPMEGQIEDCDVCCQKSDVFGIGKCLHPACMECVIRMRCLGEQKSCHACRAELDKLYFVRKPVDWKYSLPSNAIVRHPDCGLFNIAFEDAYTLECYEKYNLFSCRVCEKKGEFSEFPTFPALKQHVTTHGLTFCHICLEHLNVLTKDRELYNQDDLKKHMNGEKGRYEGFKGHPQCDFCHQRFYDDEFLYRHLRKEHFYCSLCESEMGKNVFFNRVEQLHRHYKKEHHPCLHQDCLAMGIVFKNEMELNVHNAQHHSEGNRSIPVDFQFNRNISRFGESSGRNTSAVHSNSSSGVSVIPAREAVINAPRQAIIIPSAQFTRQQPRTVPAPPRVEIGDFPSLGPPSSAVNGTNWRASVQSSRQAQANSAPSKPLDLASQFPSLGPSNSAASVSSGTSWGTKNIASVLRQPAQRPQKPSTSNVQRKKLVPLPDIWPENMQKKLEAREQGLPEPTDEDPPLPDPHVVLAKKKEPKKKTVKASTVMEKVKPTPLAANNSKFNVFSSVDNDDNEEVATEEWLSSTAMKAKLKKKIAKQEEKEKLMEERRKKKEEEEKKLQEKLTLEKFLHEKKERESAEAARKLEEVKVWDGEQDSEDMPGSSRPKNPEDTDDPLLKALLENHKKYAEERTGPQSALDRIKALTGWFGESKEDKSAEPPRPNTTDDLGSASRVAPPPGFEKLSVSKPPGF</sequence>
<evidence type="ECO:0000256" key="3">
    <source>
        <dbReference type="ARBA" id="ARBA00012483"/>
    </source>
</evidence>
<evidence type="ECO:0000256" key="1">
    <source>
        <dbReference type="ARBA" id="ARBA00000900"/>
    </source>
</evidence>
<dbReference type="WBParaSite" id="BXY_1601800.1">
    <property type="protein sequence ID" value="BXY_1601800.1"/>
    <property type="gene ID" value="BXY_1601800"/>
</dbReference>
<dbReference type="InterPro" id="IPR041888">
    <property type="entry name" value="RING-HC_ZNF598/HEL2"/>
</dbReference>
<protein>
    <recommendedName>
        <fullName evidence="3">RING-type E3 ubiquitin transferase</fullName>
        <ecNumber evidence="3">2.3.2.27</ecNumber>
    </recommendedName>
</protein>
<dbReference type="InterPro" id="IPR044288">
    <property type="entry name" value="ZNF598/HEL2"/>
</dbReference>
<feature type="region of interest" description="Disordered" evidence="4">
    <location>
        <begin position="623"/>
        <end position="782"/>
    </location>
</feature>
<dbReference type="GO" id="GO:0016567">
    <property type="term" value="P:protein ubiquitination"/>
    <property type="evidence" value="ECO:0007669"/>
    <property type="project" value="TreeGrafter"/>
</dbReference>
<feature type="compositionally biased region" description="Polar residues" evidence="4">
    <location>
        <begin position="443"/>
        <end position="466"/>
    </location>
</feature>
<dbReference type="GO" id="GO:0061630">
    <property type="term" value="F:ubiquitin protein ligase activity"/>
    <property type="evidence" value="ECO:0007669"/>
    <property type="project" value="UniProtKB-EC"/>
</dbReference>
<feature type="compositionally biased region" description="Polar residues" evidence="4">
    <location>
        <begin position="33"/>
        <end position="42"/>
    </location>
</feature>
<feature type="compositionally biased region" description="Basic and acidic residues" evidence="4">
    <location>
        <begin position="712"/>
        <end position="723"/>
    </location>
</feature>
<evidence type="ECO:0000313" key="7">
    <source>
        <dbReference type="WBParaSite" id="BXY_1601800.1"/>
    </source>
</evidence>
<dbReference type="PANTHER" id="PTHR22938:SF0">
    <property type="entry name" value="E3 UBIQUITIN-PROTEIN LIGASE ZNF598"/>
    <property type="match status" value="1"/>
</dbReference>
<feature type="compositionally biased region" description="Basic and acidic residues" evidence="4">
    <location>
        <begin position="534"/>
        <end position="544"/>
    </location>
</feature>
<dbReference type="InterPro" id="IPR013087">
    <property type="entry name" value="Znf_C2H2_type"/>
</dbReference>
<dbReference type="eggNOG" id="KOG2231">
    <property type="taxonomic scope" value="Eukaryota"/>
</dbReference>
<feature type="compositionally biased region" description="Basic residues" evidence="4">
    <location>
        <begin position="562"/>
        <end position="573"/>
    </location>
</feature>
<dbReference type="Pfam" id="PF25447">
    <property type="entry name" value="RING_ZNF598"/>
    <property type="match status" value="1"/>
</dbReference>
<dbReference type="EC" id="2.3.2.27" evidence="3"/>
<dbReference type="PROSITE" id="PS00028">
    <property type="entry name" value="ZINC_FINGER_C2H2_1"/>
    <property type="match status" value="1"/>
</dbReference>
<feature type="region of interest" description="Disordered" evidence="4">
    <location>
        <begin position="1"/>
        <end position="84"/>
    </location>
</feature>
<dbReference type="GO" id="GO:0072344">
    <property type="term" value="P:rescue of stalled ribosome"/>
    <property type="evidence" value="ECO:0007669"/>
    <property type="project" value="InterPro"/>
</dbReference>
<dbReference type="Proteomes" id="UP000095284">
    <property type="component" value="Unplaced"/>
</dbReference>
<dbReference type="SMART" id="SM00355">
    <property type="entry name" value="ZnF_C2H2"/>
    <property type="match status" value="4"/>
</dbReference>
<comment type="pathway">
    <text evidence="2">Protein modification; protein ubiquitination.</text>
</comment>
<evidence type="ECO:0000313" key="6">
    <source>
        <dbReference type="Proteomes" id="UP000095284"/>
    </source>
</evidence>
<dbReference type="AlphaFoldDB" id="A0A1I7SSK1"/>
<name>A0A1I7SSK1_BURXY</name>
<feature type="compositionally biased region" description="Gly residues" evidence="4">
    <location>
        <begin position="70"/>
        <end position="83"/>
    </location>
</feature>
<evidence type="ECO:0000256" key="4">
    <source>
        <dbReference type="SAM" id="MobiDB-lite"/>
    </source>
</evidence>
<comment type="catalytic activity">
    <reaction evidence="1">
        <text>S-ubiquitinyl-[E2 ubiquitin-conjugating enzyme]-L-cysteine + [acceptor protein]-L-lysine = [E2 ubiquitin-conjugating enzyme]-L-cysteine + N(6)-ubiquitinyl-[acceptor protein]-L-lysine.</text>
        <dbReference type="EC" id="2.3.2.27"/>
    </reaction>
</comment>
<accession>A0A1I7SSK1</accession>
<dbReference type="GO" id="GO:0043022">
    <property type="term" value="F:ribosome binding"/>
    <property type="evidence" value="ECO:0007669"/>
    <property type="project" value="TreeGrafter"/>
</dbReference>
<dbReference type="PANTHER" id="PTHR22938">
    <property type="entry name" value="ZINC FINGER PROTEIN 598"/>
    <property type="match status" value="1"/>
</dbReference>
<feature type="compositionally biased region" description="Low complexity" evidence="4">
    <location>
        <begin position="478"/>
        <end position="493"/>
    </location>
</feature>
<feature type="domain" description="C2H2-type" evidence="5">
    <location>
        <begin position="273"/>
        <end position="294"/>
    </location>
</feature>
<evidence type="ECO:0000256" key="2">
    <source>
        <dbReference type="ARBA" id="ARBA00004906"/>
    </source>
</evidence>
<dbReference type="CDD" id="cd16615">
    <property type="entry name" value="RING-HC_ZNF598"/>
    <property type="match status" value="1"/>
</dbReference>
<reference evidence="7" key="1">
    <citation type="submission" date="2016-11" db="UniProtKB">
        <authorList>
            <consortium name="WormBaseParasite"/>
        </authorList>
    </citation>
    <scope>IDENTIFICATION</scope>
</reference>
<feature type="compositionally biased region" description="Basic and acidic residues" evidence="4">
    <location>
        <begin position="628"/>
        <end position="683"/>
    </location>
</feature>